<keyword evidence="2" id="KW-1185">Reference proteome</keyword>
<name>A0ABU3NPH1_9CHLR</name>
<reference evidence="1 2" key="1">
    <citation type="submission" date="2023-07" db="EMBL/GenBank/DDBJ databases">
        <title>Novel species of Thermanaerothrix with wide hydrolytic capabilities.</title>
        <authorList>
            <person name="Zayulina K.S."/>
            <person name="Podosokorskaya O.A."/>
            <person name="Elcheninov A.G."/>
        </authorList>
    </citation>
    <scope>NUCLEOTIDE SEQUENCE [LARGE SCALE GENOMIC DNA]</scope>
    <source>
        <strain evidence="1 2">4228-RoL</strain>
    </source>
</reference>
<evidence type="ECO:0000313" key="2">
    <source>
        <dbReference type="Proteomes" id="UP001254165"/>
    </source>
</evidence>
<proteinExistence type="predicted"/>
<dbReference type="RefSeq" id="WP_315625398.1">
    <property type="nucleotide sequence ID" value="NZ_JAUHMF010000002.1"/>
</dbReference>
<organism evidence="1 2">
    <name type="scientific">Thermanaerothrix solaris</name>
    <dbReference type="NCBI Taxonomy" id="3058434"/>
    <lineage>
        <taxon>Bacteria</taxon>
        <taxon>Bacillati</taxon>
        <taxon>Chloroflexota</taxon>
        <taxon>Anaerolineae</taxon>
        <taxon>Anaerolineales</taxon>
        <taxon>Anaerolineaceae</taxon>
        <taxon>Thermanaerothrix</taxon>
    </lineage>
</organism>
<comment type="caution">
    <text evidence="1">The sequence shown here is derived from an EMBL/GenBank/DDBJ whole genome shotgun (WGS) entry which is preliminary data.</text>
</comment>
<gene>
    <name evidence="1" type="ORF">QYE77_10715</name>
</gene>
<protein>
    <submittedName>
        <fullName evidence="1">Uncharacterized protein</fullName>
    </submittedName>
</protein>
<dbReference type="Proteomes" id="UP001254165">
    <property type="component" value="Unassembled WGS sequence"/>
</dbReference>
<sequence>MSRLLLGLSLIGVSVLVNSCIPVMPTLQPTVSPTMIELPSIKVTPHTLLTILTAVTAVWQVAPSVSVVYDTARWKFDEAHNYLIWQGSPECILAQNIGRGVPEDWRIAETTVRLGERQVLSRTFTDAAGQVQFLVYHLKGLEYLESESVLLLVPSAEWEACAAEAESLLAQLRGTP</sequence>
<accession>A0ABU3NPH1</accession>
<evidence type="ECO:0000313" key="1">
    <source>
        <dbReference type="EMBL" id="MDT8898738.1"/>
    </source>
</evidence>
<dbReference type="EMBL" id="JAUHMF010000002">
    <property type="protein sequence ID" value="MDT8898738.1"/>
    <property type="molecule type" value="Genomic_DNA"/>
</dbReference>